<dbReference type="AlphaFoldDB" id="A0A5C6CA92"/>
<protein>
    <submittedName>
        <fullName evidence="1">Uncharacterized protein</fullName>
    </submittedName>
</protein>
<name>A0A5C6CA92_9BACT</name>
<reference evidence="1 2" key="1">
    <citation type="submission" date="2019-02" db="EMBL/GenBank/DDBJ databases">
        <title>Deep-cultivation of Planctomycetes and their phenomic and genomic characterization uncovers novel biology.</title>
        <authorList>
            <person name="Wiegand S."/>
            <person name="Jogler M."/>
            <person name="Boedeker C."/>
            <person name="Pinto D."/>
            <person name="Vollmers J."/>
            <person name="Rivas-Marin E."/>
            <person name="Kohn T."/>
            <person name="Peeters S.H."/>
            <person name="Heuer A."/>
            <person name="Rast P."/>
            <person name="Oberbeckmann S."/>
            <person name="Bunk B."/>
            <person name="Jeske O."/>
            <person name="Meyerdierks A."/>
            <person name="Storesund J.E."/>
            <person name="Kallscheuer N."/>
            <person name="Luecker S."/>
            <person name="Lage O.M."/>
            <person name="Pohl T."/>
            <person name="Merkel B.J."/>
            <person name="Hornburger P."/>
            <person name="Mueller R.-W."/>
            <person name="Bruemmer F."/>
            <person name="Labrenz M."/>
            <person name="Spormann A.M."/>
            <person name="Op Den Camp H."/>
            <person name="Overmann J."/>
            <person name="Amann R."/>
            <person name="Jetten M.S.M."/>
            <person name="Mascher T."/>
            <person name="Medema M.H."/>
            <person name="Devos D.P."/>
            <person name="Kaster A.-K."/>
            <person name="Ovreas L."/>
            <person name="Rohde M."/>
            <person name="Galperin M.Y."/>
            <person name="Jogler C."/>
        </authorList>
    </citation>
    <scope>NUCLEOTIDE SEQUENCE [LARGE SCALE GENOMIC DNA]</scope>
    <source>
        <strain evidence="1 2">Pla52o</strain>
    </source>
</reference>
<proteinExistence type="predicted"/>
<dbReference type="EMBL" id="SJPT01000007">
    <property type="protein sequence ID" value="TWU21118.1"/>
    <property type="molecule type" value="Genomic_DNA"/>
</dbReference>
<gene>
    <name evidence="1" type="ORF">Pla52o_41520</name>
</gene>
<keyword evidence="2" id="KW-1185">Reference proteome</keyword>
<evidence type="ECO:0000313" key="1">
    <source>
        <dbReference type="EMBL" id="TWU21118.1"/>
    </source>
</evidence>
<sequence length="158" mass="17680">MFLVTLRGCEWKGKTLRPSGMSGLLRGDWQALRPAFFLCKWSKYPEKVLCPRCRPRCRVFSKTTWASSRSCVRQNAVHRRPPPPRESALSPLLIPVAENPGGWTSRNPGCSGPRALGDMSTSDVSQPRWGGSWRPQRASAVYAGFSEQWDCMPPSVES</sequence>
<comment type="caution">
    <text evidence="1">The sequence shown here is derived from an EMBL/GenBank/DDBJ whole genome shotgun (WGS) entry which is preliminary data.</text>
</comment>
<accession>A0A5C6CA92</accession>
<dbReference type="Proteomes" id="UP000316304">
    <property type="component" value="Unassembled WGS sequence"/>
</dbReference>
<organism evidence="1 2">
    <name type="scientific">Novipirellula galeiformis</name>
    <dbReference type="NCBI Taxonomy" id="2528004"/>
    <lineage>
        <taxon>Bacteria</taxon>
        <taxon>Pseudomonadati</taxon>
        <taxon>Planctomycetota</taxon>
        <taxon>Planctomycetia</taxon>
        <taxon>Pirellulales</taxon>
        <taxon>Pirellulaceae</taxon>
        <taxon>Novipirellula</taxon>
    </lineage>
</organism>
<evidence type="ECO:0000313" key="2">
    <source>
        <dbReference type="Proteomes" id="UP000316304"/>
    </source>
</evidence>